<feature type="transmembrane region" description="Helical" evidence="5">
    <location>
        <begin position="181"/>
        <end position="203"/>
    </location>
</feature>
<evidence type="ECO:0000256" key="3">
    <source>
        <dbReference type="ARBA" id="ARBA00022989"/>
    </source>
</evidence>
<dbReference type="PANTHER" id="PTHR22911">
    <property type="entry name" value="ACYL-MALONYL CONDENSING ENZYME-RELATED"/>
    <property type="match status" value="1"/>
</dbReference>
<feature type="transmembrane region" description="Helical" evidence="5">
    <location>
        <begin position="209"/>
        <end position="227"/>
    </location>
</feature>
<feature type="transmembrane region" description="Helical" evidence="5">
    <location>
        <begin position="98"/>
        <end position="117"/>
    </location>
</feature>
<keyword evidence="4 5" id="KW-0472">Membrane</keyword>
<dbReference type="InterPro" id="IPR037185">
    <property type="entry name" value="EmrE-like"/>
</dbReference>
<evidence type="ECO:0000256" key="4">
    <source>
        <dbReference type="ARBA" id="ARBA00023136"/>
    </source>
</evidence>
<feature type="transmembrane region" description="Helical" evidence="5">
    <location>
        <begin position="68"/>
        <end position="86"/>
    </location>
</feature>
<evidence type="ECO:0000256" key="2">
    <source>
        <dbReference type="ARBA" id="ARBA00022692"/>
    </source>
</evidence>
<dbReference type="Proteomes" id="UP001303946">
    <property type="component" value="Chromosome"/>
</dbReference>
<accession>A0ABZ0CYB8</accession>
<dbReference type="SUPFAM" id="SSF103481">
    <property type="entry name" value="Multidrug resistance efflux transporter EmrE"/>
    <property type="match status" value="2"/>
</dbReference>
<evidence type="ECO:0000256" key="1">
    <source>
        <dbReference type="ARBA" id="ARBA00004141"/>
    </source>
</evidence>
<reference evidence="7 8" key="1">
    <citation type="submission" date="2023-10" db="EMBL/GenBank/DDBJ databases">
        <title>Bacteria for the degradation of biodegradable plastic PBAT(Polybutylene adipate terephthalate).</title>
        <authorList>
            <person name="Weon H.-Y."/>
            <person name="Yeon J."/>
        </authorList>
    </citation>
    <scope>NUCLEOTIDE SEQUENCE [LARGE SCALE GENOMIC DNA]</scope>
    <source>
        <strain evidence="7 8">SBD 7-3</strain>
    </source>
</reference>
<keyword evidence="3 5" id="KW-1133">Transmembrane helix</keyword>
<evidence type="ECO:0000313" key="7">
    <source>
        <dbReference type="EMBL" id="WOB09947.1"/>
    </source>
</evidence>
<protein>
    <submittedName>
        <fullName evidence="7">DMT family transporter</fullName>
    </submittedName>
</protein>
<feature type="transmembrane region" description="Helical" evidence="5">
    <location>
        <begin position="264"/>
        <end position="285"/>
    </location>
</feature>
<keyword evidence="2 5" id="KW-0812">Transmembrane</keyword>
<evidence type="ECO:0000259" key="6">
    <source>
        <dbReference type="Pfam" id="PF00892"/>
    </source>
</evidence>
<organism evidence="7 8">
    <name type="scientific">Piscinibacter gummiphilus</name>
    <dbReference type="NCBI Taxonomy" id="946333"/>
    <lineage>
        <taxon>Bacteria</taxon>
        <taxon>Pseudomonadati</taxon>
        <taxon>Pseudomonadota</taxon>
        <taxon>Betaproteobacteria</taxon>
        <taxon>Burkholderiales</taxon>
        <taxon>Sphaerotilaceae</taxon>
        <taxon>Piscinibacter</taxon>
    </lineage>
</organism>
<feature type="transmembrane region" description="Helical" evidence="5">
    <location>
        <begin position="37"/>
        <end position="56"/>
    </location>
</feature>
<evidence type="ECO:0000256" key="5">
    <source>
        <dbReference type="SAM" id="Phobius"/>
    </source>
</evidence>
<dbReference type="PANTHER" id="PTHR22911:SF6">
    <property type="entry name" value="SOLUTE CARRIER FAMILY 35 MEMBER G1"/>
    <property type="match status" value="1"/>
</dbReference>
<evidence type="ECO:0000313" key="8">
    <source>
        <dbReference type="Proteomes" id="UP001303946"/>
    </source>
</evidence>
<feature type="transmembrane region" description="Helical" evidence="5">
    <location>
        <begin position="239"/>
        <end position="258"/>
    </location>
</feature>
<dbReference type="EMBL" id="CP136336">
    <property type="protein sequence ID" value="WOB09947.1"/>
    <property type="molecule type" value="Genomic_DNA"/>
</dbReference>
<gene>
    <name evidence="7" type="ORF">RXV79_07725</name>
</gene>
<sequence length="300" mass="31955">MRGLSAPALMVLASFLFATMSVCVKLASELYGTAEIVFYRGMVGAVVLFLVARRQGGTLRTAVPAMHFWRSVSGVFALGLWFYAIGNLPLATAMTLNYMSSVWMALFLIGGAVMLGTSKVDGRLVATVLLGFIGVALILRPTIEQNQLWHGLIGLMSGVLAATAYLQVTALGRAGEPVYRIVFYFSLGGMLLGLVTTLASGGLTTHTTWQGPALLLAVGVLATVAQMMMTRAYGVGRPLVNASLQYLGIAFSFIYGALLFHDKITWMAVLGMCFIVASGLGATLLRSRTAFKDTTTPTES</sequence>
<comment type="subcellular location">
    <subcellularLocation>
        <location evidence="1">Membrane</location>
        <topology evidence="1">Multi-pass membrane protein</topology>
    </subcellularLocation>
</comment>
<dbReference type="Pfam" id="PF00892">
    <property type="entry name" value="EamA"/>
    <property type="match status" value="1"/>
</dbReference>
<feature type="transmembrane region" description="Helical" evidence="5">
    <location>
        <begin position="149"/>
        <end position="169"/>
    </location>
</feature>
<feature type="domain" description="EamA" evidence="6">
    <location>
        <begin position="8"/>
        <end position="139"/>
    </location>
</feature>
<proteinExistence type="predicted"/>
<dbReference type="InterPro" id="IPR000620">
    <property type="entry name" value="EamA_dom"/>
</dbReference>
<keyword evidence="8" id="KW-1185">Reference proteome</keyword>
<name>A0ABZ0CYB8_9BURK</name>
<feature type="transmembrane region" description="Helical" evidence="5">
    <location>
        <begin position="124"/>
        <end position="143"/>
    </location>
</feature>
<dbReference type="RefSeq" id="WP_316702824.1">
    <property type="nucleotide sequence ID" value="NZ_CP136336.1"/>
</dbReference>